<evidence type="ECO:0000256" key="2">
    <source>
        <dbReference type="ARBA" id="ARBA00023235"/>
    </source>
</evidence>
<organism evidence="4 5">
    <name type="scientific">Pseudonocardia aurantiaca</name>
    <dbReference type="NCBI Taxonomy" id="75290"/>
    <lineage>
        <taxon>Bacteria</taxon>
        <taxon>Bacillati</taxon>
        <taxon>Actinomycetota</taxon>
        <taxon>Actinomycetes</taxon>
        <taxon>Pseudonocardiales</taxon>
        <taxon>Pseudonocardiaceae</taxon>
        <taxon>Pseudonocardia</taxon>
    </lineage>
</organism>
<comment type="caution">
    <text evidence="4">The sequence shown here is derived from an EMBL/GenBank/DDBJ whole genome shotgun (WGS) entry which is preliminary data.</text>
</comment>
<dbReference type="SUPFAM" id="SSF53697">
    <property type="entry name" value="SIS domain"/>
    <property type="match status" value="1"/>
</dbReference>
<evidence type="ECO:0000313" key="5">
    <source>
        <dbReference type="Proteomes" id="UP001597145"/>
    </source>
</evidence>
<evidence type="ECO:0000259" key="3">
    <source>
        <dbReference type="Pfam" id="PF10432"/>
    </source>
</evidence>
<dbReference type="EMBL" id="JBHUCP010000003">
    <property type="protein sequence ID" value="MFD1528599.1"/>
    <property type="molecule type" value="Genomic_DNA"/>
</dbReference>
<accession>A0ABW4FF62</accession>
<protein>
    <submittedName>
        <fullName evidence="4">SIS domain-containing protein</fullName>
    </submittedName>
</protein>
<keyword evidence="2" id="KW-0413">Isomerase</keyword>
<dbReference type="InterPro" id="IPR046348">
    <property type="entry name" value="SIS_dom_sf"/>
</dbReference>
<dbReference type="InterPro" id="IPR019490">
    <property type="entry name" value="Glu6P/Mann6P_isomerase_C"/>
</dbReference>
<keyword evidence="5" id="KW-1185">Reference proteome</keyword>
<proteinExistence type="inferred from homology"/>
<reference evidence="5" key="1">
    <citation type="journal article" date="2019" name="Int. J. Syst. Evol. Microbiol.">
        <title>The Global Catalogue of Microorganisms (GCM) 10K type strain sequencing project: providing services to taxonomists for standard genome sequencing and annotation.</title>
        <authorList>
            <consortium name="The Broad Institute Genomics Platform"/>
            <consortium name="The Broad Institute Genome Sequencing Center for Infectious Disease"/>
            <person name="Wu L."/>
            <person name="Ma J."/>
        </authorList>
    </citation>
    <scope>NUCLEOTIDE SEQUENCE [LARGE SCALE GENOMIC DNA]</scope>
    <source>
        <strain evidence="5">JCM 12165</strain>
    </source>
</reference>
<gene>
    <name evidence="4" type="ORF">ACFSCY_04020</name>
</gene>
<feature type="domain" description="Bifunctional glucose-6-phosphate/mannose-6-phosphate isomerase C-terminal" evidence="3">
    <location>
        <begin position="210"/>
        <end position="362"/>
    </location>
</feature>
<evidence type="ECO:0000256" key="1">
    <source>
        <dbReference type="ARBA" id="ARBA00010523"/>
    </source>
</evidence>
<dbReference type="Proteomes" id="UP001597145">
    <property type="component" value="Unassembled WGS sequence"/>
</dbReference>
<dbReference type="RefSeq" id="WP_343969728.1">
    <property type="nucleotide sequence ID" value="NZ_BAAAJG010000001.1"/>
</dbReference>
<dbReference type="Gene3D" id="3.40.50.10490">
    <property type="entry name" value="Glucose-6-phosphate isomerase like protein, domain 1"/>
    <property type="match status" value="1"/>
</dbReference>
<evidence type="ECO:0000313" key="4">
    <source>
        <dbReference type="EMBL" id="MFD1528599.1"/>
    </source>
</evidence>
<comment type="similarity">
    <text evidence="1">Belongs to the PGI/PMI family.</text>
</comment>
<sequence>MLDDTLLADPRALAALDTGGVLRSAATAGAQVRSAAQAAEEAGVPQLAGTRPRALVLLRRPGASATAAGILAALLGPTSAVPVVVTDSVPSWIGPLDVVVAHTAEATDSDLADSVVRAVRRGAEVVLSAPGEGPVASAGAGRARLVEPRIPVPPGLDLPRALAVGLSALGALDLITGPSDGSPLDPGLEVLADALDAEAERNQPSHEPFMNPAKSLALRLADHTPLLWGTDRLAAAVARHGAVALATHAGVVAFPGEVAEAATATALVRALDRGAAGADIFRDPFADPDGGPEAPPVRLVLLATGEDDPGQVTLRRTGRGWPSADVQHPVDEVARGVRHAALLRAALLASRLDVASVYLGLATRTIEPA</sequence>
<dbReference type="Pfam" id="PF10432">
    <property type="entry name" value="bact-PGI_C"/>
    <property type="match status" value="1"/>
</dbReference>
<name>A0ABW4FF62_9PSEU</name>